<evidence type="ECO:0000313" key="3">
    <source>
        <dbReference type="EnsemblPlants" id="EMT23668"/>
    </source>
</evidence>
<reference evidence="3" key="1">
    <citation type="submission" date="2015-06" db="UniProtKB">
        <authorList>
            <consortium name="EnsemblPlants"/>
        </authorList>
    </citation>
    <scope>IDENTIFICATION</scope>
</reference>
<sequence>MALMGLHTRLIVSAEYYEDLTDQLTVQESKEGKLKPAPESSDTGPVVEQEESRHTRSSRNVDAGAGKSTAPNSSDKAPVIEQGSHRSSRNVDAGAGKSTAPNSSDKAPVIEQGSHRSTGSVEVRAGKNTAPNSSDTVPVVRSTGRLEVLEEEDSDDNAAGNGSQRTTSNADSLLRDLQAQGRKLALERFRRMCRVLGADYKKRLSEMGCMSDDDVDMDRLYKEMDLLDVTINSNYKKLKDVGSELFLEWGRADTLLKNMLKFSYVISVHDSTTPAEIDEPHFLDTLWVKKARTELDDRRKDAKKEYQKQKEKLKGMIHESRLTYDFVGFNPKEKVDPKNYYQETCKVLKQIEKIRELSVSRKEMVYRMERVQMAIAQNKLPTPKIRDLKELAMNHVKKISVKGQPIIYPLRSELLVAEMDVSRRILVLHTSISETSNSERREYNGEDISTAFDNLESEIDALEEQHEQQLEKEARMLKTRTRSGGASLSVSSESDSD</sequence>
<protein>
    <submittedName>
        <fullName evidence="3">Uncharacterized protein</fullName>
    </submittedName>
</protein>
<keyword evidence="1" id="KW-0175">Coiled coil</keyword>
<feature type="region of interest" description="Disordered" evidence="2">
    <location>
        <begin position="27"/>
        <end position="172"/>
    </location>
</feature>
<feature type="coiled-coil region" evidence="1">
    <location>
        <begin position="292"/>
        <end position="319"/>
    </location>
</feature>
<accession>M8BPB9</accession>
<feature type="compositionally biased region" description="Low complexity" evidence="2">
    <location>
        <begin position="483"/>
        <end position="497"/>
    </location>
</feature>
<name>M8BPB9_AEGTA</name>
<dbReference type="AlphaFoldDB" id="M8BPB9"/>
<dbReference type="EnsemblPlants" id="EMT23668">
    <property type="protein sequence ID" value="EMT23668"/>
    <property type="gene ID" value="F775_09969"/>
</dbReference>
<evidence type="ECO:0000256" key="1">
    <source>
        <dbReference type="SAM" id="Coils"/>
    </source>
</evidence>
<feature type="compositionally biased region" description="Polar residues" evidence="2">
    <location>
        <begin position="160"/>
        <end position="171"/>
    </location>
</feature>
<feature type="region of interest" description="Disordered" evidence="2">
    <location>
        <begin position="477"/>
        <end position="497"/>
    </location>
</feature>
<evidence type="ECO:0000256" key="2">
    <source>
        <dbReference type="SAM" id="MobiDB-lite"/>
    </source>
</evidence>
<organism evidence="3">
    <name type="scientific">Aegilops tauschii</name>
    <name type="common">Tausch's goatgrass</name>
    <name type="synonym">Aegilops squarrosa</name>
    <dbReference type="NCBI Taxonomy" id="37682"/>
    <lineage>
        <taxon>Eukaryota</taxon>
        <taxon>Viridiplantae</taxon>
        <taxon>Streptophyta</taxon>
        <taxon>Embryophyta</taxon>
        <taxon>Tracheophyta</taxon>
        <taxon>Spermatophyta</taxon>
        <taxon>Magnoliopsida</taxon>
        <taxon>Liliopsida</taxon>
        <taxon>Poales</taxon>
        <taxon>Poaceae</taxon>
        <taxon>BOP clade</taxon>
        <taxon>Pooideae</taxon>
        <taxon>Triticodae</taxon>
        <taxon>Triticeae</taxon>
        <taxon>Triticinae</taxon>
        <taxon>Aegilops</taxon>
    </lineage>
</organism>
<proteinExistence type="predicted"/>